<name>M2LWS3_BAUPA</name>
<keyword evidence="3" id="KW-1185">Reference proteome</keyword>
<feature type="chain" id="PRO_5004021523" description="Secreted protein" evidence="1">
    <location>
        <begin position="21"/>
        <end position="70"/>
    </location>
</feature>
<reference evidence="2 3" key="1">
    <citation type="journal article" date="2012" name="PLoS Pathog.">
        <title>Diverse lifestyles and strategies of plant pathogenesis encoded in the genomes of eighteen Dothideomycetes fungi.</title>
        <authorList>
            <person name="Ohm R.A."/>
            <person name="Feau N."/>
            <person name="Henrissat B."/>
            <person name="Schoch C.L."/>
            <person name="Horwitz B.A."/>
            <person name="Barry K.W."/>
            <person name="Condon B.J."/>
            <person name="Copeland A.C."/>
            <person name="Dhillon B."/>
            <person name="Glaser F."/>
            <person name="Hesse C.N."/>
            <person name="Kosti I."/>
            <person name="LaButti K."/>
            <person name="Lindquist E.A."/>
            <person name="Lucas S."/>
            <person name="Salamov A.A."/>
            <person name="Bradshaw R.E."/>
            <person name="Ciuffetti L."/>
            <person name="Hamelin R.C."/>
            <person name="Kema G.H.J."/>
            <person name="Lawrence C."/>
            <person name="Scott J.A."/>
            <person name="Spatafora J.W."/>
            <person name="Turgeon B.G."/>
            <person name="de Wit P.J.G.M."/>
            <person name="Zhong S."/>
            <person name="Goodwin S.B."/>
            <person name="Grigoriev I.V."/>
        </authorList>
    </citation>
    <scope>NUCLEOTIDE SEQUENCE [LARGE SCALE GENOMIC DNA]</scope>
    <source>
        <strain evidence="2 3">UAMH 10762</strain>
    </source>
</reference>
<proteinExistence type="predicted"/>
<dbReference type="HOGENOM" id="CLU_2757403_0_0_1"/>
<evidence type="ECO:0000313" key="2">
    <source>
        <dbReference type="EMBL" id="EMC99117.1"/>
    </source>
</evidence>
<sequence length="70" mass="7635">MSVNSCYLRILLMLAHACHSRRGIIPSYPLILKAKSTTTAKSWGSSTALASITKLAKSHSRKVIFHGLLP</sequence>
<dbReference type="RefSeq" id="XP_007674125.1">
    <property type="nucleotide sequence ID" value="XM_007675935.1"/>
</dbReference>
<protein>
    <recommendedName>
        <fullName evidence="4">Secreted protein</fullName>
    </recommendedName>
</protein>
<dbReference type="GeneID" id="19113739"/>
<accession>M2LWS3</accession>
<dbReference type="KEGG" id="bcom:BAUCODRAFT_391918"/>
<evidence type="ECO:0000256" key="1">
    <source>
        <dbReference type="SAM" id="SignalP"/>
    </source>
</evidence>
<organism evidence="2 3">
    <name type="scientific">Baudoinia panamericana (strain UAMH 10762)</name>
    <name type="common">Angels' share fungus</name>
    <name type="synonym">Baudoinia compniacensis (strain UAMH 10762)</name>
    <dbReference type="NCBI Taxonomy" id="717646"/>
    <lineage>
        <taxon>Eukaryota</taxon>
        <taxon>Fungi</taxon>
        <taxon>Dikarya</taxon>
        <taxon>Ascomycota</taxon>
        <taxon>Pezizomycotina</taxon>
        <taxon>Dothideomycetes</taxon>
        <taxon>Dothideomycetidae</taxon>
        <taxon>Mycosphaerellales</taxon>
        <taxon>Teratosphaeriaceae</taxon>
        <taxon>Baudoinia</taxon>
    </lineage>
</organism>
<dbReference type="AlphaFoldDB" id="M2LWS3"/>
<evidence type="ECO:0008006" key="4">
    <source>
        <dbReference type="Google" id="ProtNLM"/>
    </source>
</evidence>
<evidence type="ECO:0000313" key="3">
    <source>
        <dbReference type="Proteomes" id="UP000011761"/>
    </source>
</evidence>
<dbReference type="Proteomes" id="UP000011761">
    <property type="component" value="Unassembled WGS sequence"/>
</dbReference>
<keyword evidence="1" id="KW-0732">Signal</keyword>
<gene>
    <name evidence="2" type="ORF">BAUCODRAFT_391918</name>
</gene>
<dbReference type="EMBL" id="KB445552">
    <property type="protein sequence ID" value="EMC99117.1"/>
    <property type="molecule type" value="Genomic_DNA"/>
</dbReference>
<feature type="signal peptide" evidence="1">
    <location>
        <begin position="1"/>
        <end position="20"/>
    </location>
</feature>